<evidence type="ECO:0008006" key="4">
    <source>
        <dbReference type="Google" id="ProtNLM"/>
    </source>
</evidence>
<name>A0A9D2EAI1_9BACE</name>
<accession>A0A9D2EAI1</accession>
<reference evidence="2" key="2">
    <citation type="submission" date="2021-04" db="EMBL/GenBank/DDBJ databases">
        <authorList>
            <person name="Gilroy R."/>
        </authorList>
    </citation>
    <scope>NUCLEOTIDE SEQUENCE</scope>
    <source>
        <strain evidence="2">ChiHjej9B8-1298</strain>
    </source>
</reference>
<protein>
    <recommendedName>
        <fullName evidence="4">Outer membrane protein beta-barrel domain-containing protein</fullName>
    </recommendedName>
</protein>
<reference evidence="2" key="1">
    <citation type="journal article" date="2021" name="PeerJ">
        <title>Extensive microbial diversity within the chicken gut microbiome revealed by metagenomics and culture.</title>
        <authorList>
            <person name="Gilroy R."/>
            <person name="Ravi A."/>
            <person name="Getino M."/>
            <person name="Pursley I."/>
            <person name="Horton D.L."/>
            <person name="Alikhan N.F."/>
            <person name="Baker D."/>
            <person name="Gharbi K."/>
            <person name="Hall N."/>
            <person name="Watson M."/>
            <person name="Adriaenssens E.M."/>
            <person name="Foster-Nyarko E."/>
            <person name="Jarju S."/>
            <person name="Secka A."/>
            <person name="Antonio M."/>
            <person name="Oren A."/>
            <person name="Chaudhuri R.R."/>
            <person name="La Ragione R."/>
            <person name="Hildebrand F."/>
            <person name="Pallen M.J."/>
        </authorList>
    </citation>
    <scope>NUCLEOTIDE SEQUENCE</scope>
    <source>
        <strain evidence="2">ChiHjej9B8-1298</strain>
    </source>
</reference>
<dbReference type="EMBL" id="DXBX01000078">
    <property type="protein sequence ID" value="HIZ33735.1"/>
    <property type="molecule type" value="Genomic_DNA"/>
</dbReference>
<feature type="chain" id="PRO_5038372078" description="Outer membrane protein beta-barrel domain-containing protein" evidence="1">
    <location>
        <begin position="26"/>
        <end position="253"/>
    </location>
</feature>
<feature type="signal peptide" evidence="1">
    <location>
        <begin position="1"/>
        <end position="25"/>
    </location>
</feature>
<evidence type="ECO:0000313" key="2">
    <source>
        <dbReference type="EMBL" id="HIZ33735.1"/>
    </source>
</evidence>
<dbReference type="Pfam" id="PF19515">
    <property type="entry name" value="DUF6048"/>
    <property type="match status" value="1"/>
</dbReference>
<proteinExistence type="predicted"/>
<dbReference type="InterPro" id="IPR046111">
    <property type="entry name" value="DUF6048"/>
</dbReference>
<keyword evidence="1" id="KW-0732">Signal</keyword>
<dbReference type="Proteomes" id="UP000824028">
    <property type="component" value="Unassembled WGS sequence"/>
</dbReference>
<evidence type="ECO:0000313" key="3">
    <source>
        <dbReference type="Proteomes" id="UP000824028"/>
    </source>
</evidence>
<evidence type="ECO:0000256" key="1">
    <source>
        <dbReference type="SAM" id="SignalP"/>
    </source>
</evidence>
<sequence length="253" mass="28119">MVVRICNYFISLLCALLLGSAPALAQYSGTRDTRPVATKKEKKPAEIEYPWFNGVSVGLDLYGLGAGLFGSDFLSSEVVVDVDLKHRFFPTVELGYGTTDSWSDNGIHYKSGAPYFRVGVDYNALYKKKHGQMILVGLRYGYSSFSYDVKTLPFSDPVYGGNLDNPLLTDGIWGGSVPYDYSGQKGTMQWLELCAGIRAHVWKPIWMGLGLRFRLKVAESKSLHGDPWYVPGFGKYGGNTLGVQYTLIYKLPF</sequence>
<comment type="caution">
    <text evidence="2">The sequence shown here is derived from an EMBL/GenBank/DDBJ whole genome shotgun (WGS) entry which is preliminary data.</text>
</comment>
<dbReference type="AlphaFoldDB" id="A0A9D2EAI1"/>
<gene>
    <name evidence="2" type="ORF">H9814_09425</name>
</gene>
<organism evidence="2 3">
    <name type="scientific">Candidatus Bacteroides merdigallinarum</name>
    <dbReference type="NCBI Taxonomy" id="2838473"/>
    <lineage>
        <taxon>Bacteria</taxon>
        <taxon>Pseudomonadati</taxon>
        <taxon>Bacteroidota</taxon>
        <taxon>Bacteroidia</taxon>
        <taxon>Bacteroidales</taxon>
        <taxon>Bacteroidaceae</taxon>
        <taxon>Bacteroides</taxon>
    </lineage>
</organism>